<dbReference type="Proteomes" id="UP000585474">
    <property type="component" value="Unassembled WGS sequence"/>
</dbReference>
<dbReference type="AlphaFoldDB" id="A0A7J0G2J7"/>
<evidence type="ECO:0000313" key="3">
    <source>
        <dbReference type="Proteomes" id="UP000585474"/>
    </source>
</evidence>
<feature type="region of interest" description="Disordered" evidence="1">
    <location>
        <begin position="1"/>
        <end position="54"/>
    </location>
</feature>
<feature type="compositionally biased region" description="Polar residues" evidence="1">
    <location>
        <begin position="13"/>
        <end position="24"/>
    </location>
</feature>
<protein>
    <submittedName>
        <fullName evidence="2">Uncharacterized protein</fullName>
    </submittedName>
</protein>
<comment type="caution">
    <text evidence="2">The sequence shown here is derived from an EMBL/GenBank/DDBJ whole genome shotgun (WGS) entry which is preliminary data.</text>
</comment>
<dbReference type="EMBL" id="BJWL01000017">
    <property type="protein sequence ID" value="GFZ05006.1"/>
    <property type="molecule type" value="Genomic_DNA"/>
</dbReference>
<gene>
    <name evidence="2" type="ORF">Acr_17g0005780</name>
</gene>
<organism evidence="2 3">
    <name type="scientific">Actinidia rufa</name>
    <dbReference type="NCBI Taxonomy" id="165716"/>
    <lineage>
        <taxon>Eukaryota</taxon>
        <taxon>Viridiplantae</taxon>
        <taxon>Streptophyta</taxon>
        <taxon>Embryophyta</taxon>
        <taxon>Tracheophyta</taxon>
        <taxon>Spermatophyta</taxon>
        <taxon>Magnoliopsida</taxon>
        <taxon>eudicotyledons</taxon>
        <taxon>Gunneridae</taxon>
        <taxon>Pentapetalae</taxon>
        <taxon>asterids</taxon>
        <taxon>Ericales</taxon>
        <taxon>Actinidiaceae</taxon>
        <taxon>Actinidia</taxon>
    </lineage>
</organism>
<keyword evidence="3" id="KW-1185">Reference proteome</keyword>
<proteinExistence type="predicted"/>
<sequence length="70" mass="7651">MGTASTACRRGNSKASTTRRSSGNAARAALPSQGQQALQGQHHHRRGQQARLQHLGFEPPLDRCCKITWL</sequence>
<evidence type="ECO:0000256" key="1">
    <source>
        <dbReference type="SAM" id="MobiDB-lite"/>
    </source>
</evidence>
<name>A0A7J0G2J7_9ERIC</name>
<accession>A0A7J0G2J7</accession>
<evidence type="ECO:0000313" key="2">
    <source>
        <dbReference type="EMBL" id="GFZ05006.1"/>
    </source>
</evidence>
<reference evidence="2 3" key="1">
    <citation type="submission" date="2019-07" db="EMBL/GenBank/DDBJ databases">
        <title>De Novo Assembly of kiwifruit Actinidia rufa.</title>
        <authorList>
            <person name="Sugita-Konishi S."/>
            <person name="Sato K."/>
            <person name="Mori E."/>
            <person name="Abe Y."/>
            <person name="Kisaki G."/>
            <person name="Hamano K."/>
            <person name="Suezawa K."/>
            <person name="Otani M."/>
            <person name="Fukuda T."/>
            <person name="Manabe T."/>
            <person name="Gomi K."/>
            <person name="Tabuchi M."/>
            <person name="Akimitsu K."/>
            <person name="Kataoka I."/>
        </authorList>
    </citation>
    <scope>NUCLEOTIDE SEQUENCE [LARGE SCALE GENOMIC DNA]</scope>
    <source>
        <strain evidence="3">cv. Fuchu</strain>
    </source>
</reference>